<dbReference type="Proteomes" id="UP000564836">
    <property type="component" value="Plasmid pBb323S2c"/>
</dbReference>
<keyword evidence="3" id="KW-0614">Plasmid</keyword>
<reference evidence="3 4" key="1">
    <citation type="journal article" date="2017" name="Syst. Appl. Microbiol.">
        <title>Soybeans inoculated with root zone soils of Canadian native legumes harbour diverse and novel Bradyrhizobium spp. that possess agricultural potential.</title>
        <authorList>
            <person name="Bromfield E.S.P."/>
            <person name="Cloutier S."/>
            <person name="Tambong J.T."/>
            <person name="Tran Thi T.V."/>
        </authorList>
    </citation>
    <scope>NUCLEOTIDE SEQUENCE [LARGE SCALE GENOMIC DNA]</scope>
    <source>
        <strain evidence="3 4">323S2</strain>
    </source>
</reference>
<reference evidence="3 4" key="3">
    <citation type="journal article" date="2022" name="Int. J. Syst. Evol. Microbiol.">
        <title>Strains of Bradyrhizobium barranii sp. nov. associated with legumes native to Canada are symbionts of soybeans and belong to different subspecies (subsp. barranii subsp. nov. and subsp. apii subsp. nov.) and symbiovars (sv. glycinearum and sv. septentrionale).</title>
        <authorList>
            <person name="Bromfield E.S.P."/>
            <person name="Cloutier S."/>
            <person name="Wasai-Hara S."/>
            <person name="Minamisawa K."/>
        </authorList>
    </citation>
    <scope>NUCLEOTIDE SEQUENCE [LARGE SCALE GENOMIC DNA]</scope>
    <source>
        <strain evidence="3 4">323S2</strain>
        <plasmid evidence="4">pBb323S2c</plasmid>
    </source>
</reference>
<feature type="region of interest" description="Disordered" evidence="1">
    <location>
        <begin position="36"/>
        <end position="56"/>
    </location>
</feature>
<evidence type="ECO:0000313" key="4">
    <source>
        <dbReference type="Proteomes" id="UP000564836"/>
    </source>
</evidence>
<dbReference type="AlphaFoldDB" id="A0A7Z0TYH4"/>
<evidence type="ECO:0000313" key="2">
    <source>
        <dbReference type="EMBL" id="NYY96980.1"/>
    </source>
</evidence>
<dbReference type="RefSeq" id="WP_166354660.1">
    <property type="nucleotide sequence ID" value="NZ_CP049702.1"/>
</dbReference>
<name>A0A7Z0TYH4_9BRAD</name>
<reference evidence="2" key="2">
    <citation type="submission" date="2020-06" db="EMBL/GenBank/DDBJ databases">
        <title>Whole Genome Sequence of Bradyrhizobium sp. Strain 323S2.</title>
        <authorList>
            <person name="Bromfield E.S.P."/>
        </authorList>
    </citation>
    <scope>NUCLEOTIDE SEQUENCE [LARGE SCALE GENOMIC DNA]</scope>
    <source>
        <strain evidence="2">323S2</strain>
    </source>
</reference>
<sequence length="223" mass="23363">MSHESKLIHVVGSVDIGTGTGEFLYVNPTTAAGAASQPAAAGATPPADQPPPGTGFELVVQARDGRELNRLRPAILLPSDDHASKTGLIDQSILHTEGMARLVLLHDGKVVDTFEAGSPPGVSAAASAGTQGLEMGAGPPGHPEKRSMSIAAPDEPGVSYTIQVRPNGEKTWQTIAVGQKSPKVVLDRNQFPAAERATVRVLRSTGFDDSIIAEDEMDLRFKE</sequence>
<dbReference type="EMBL" id="JACBFH010000005">
    <property type="protein sequence ID" value="NYY96980.1"/>
    <property type="molecule type" value="Genomic_DNA"/>
</dbReference>
<evidence type="ECO:0000313" key="3">
    <source>
        <dbReference type="EMBL" id="UGX89814.1"/>
    </source>
</evidence>
<proteinExistence type="predicted"/>
<feature type="compositionally biased region" description="Low complexity" evidence="1">
    <location>
        <begin position="36"/>
        <end position="46"/>
    </location>
</feature>
<organism evidence="2">
    <name type="scientific">Bradyrhizobium barranii subsp. barranii</name>
    <dbReference type="NCBI Taxonomy" id="2823807"/>
    <lineage>
        <taxon>Bacteria</taxon>
        <taxon>Pseudomonadati</taxon>
        <taxon>Pseudomonadota</taxon>
        <taxon>Alphaproteobacteria</taxon>
        <taxon>Hyphomicrobiales</taxon>
        <taxon>Nitrobacteraceae</taxon>
        <taxon>Bradyrhizobium</taxon>
        <taxon>Bradyrhizobium barranii</taxon>
    </lineage>
</organism>
<geneLocation type="plasmid" evidence="3 4">
    <name>pBb323S2c</name>
</geneLocation>
<protein>
    <submittedName>
        <fullName evidence="2">Uncharacterized protein</fullName>
    </submittedName>
</protein>
<dbReference type="EMBL" id="CP088279">
    <property type="protein sequence ID" value="UGX89814.1"/>
    <property type="molecule type" value="Genomic_DNA"/>
</dbReference>
<evidence type="ECO:0000256" key="1">
    <source>
        <dbReference type="SAM" id="MobiDB-lite"/>
    </source>
</evidence>
<accession>A0A7Z0TYH4</accession>
<gene>
    <name evidence="3" type="ORF">G6321_00003240</name>
    <name evidence="2" type="ORF">G6321_54955</name>
</gene>